<dbReference type="EMBL" id="CAADFO010000103">
    <property type="protein sequence ID" value="VFK32130.1"/>
    <property type="molecule type" value="Genomic_DNA"/>
</dbReference>
<reference evidence="3" key="1">
    <citation type="submission" date="2019-02" db="EMBL/GenBank/DDBJ databases">
        <authorList>
            <person name="Gruber-Vodicka R. H."/>
            <person name="Seah K. B. B."/>
        </authorList>
    </citation>
    <scope>NUCLEOTIDE SEQUENCE</scope>
    <source>
        <strain evidence="1">BECK_BZ197</strain>
        <strain evidence="3">BECK_BZ198</strain>
        <strain evidence="2">BECK_BZ199</strain>
    </source>
</reference>
<name>A0A451BD56_9GAMM</name>
<dbReference type="AlphaFoldDB" id="A0A451BD56"/>
<gene>
    <name evidence="1" type="ORF">BECKMB1821G_GA0114241_11036</name>
    <name evidence="3" type="ORF">BECKMB1821H_GA0114242_104621</name>
    <name evidence="2" type="ORF">BECKMB1821I_GA0114274_10996</name>
</gene>
<evidence type="ECO:0000313" key="3">
    <source>
        <dbReference type="EMBL" id="VFK76217.1"/>
    </source>
</evidence>
<protein>
    <submittedName>
        <fullName evidence="3">Uncharacterized protein</fullName>
    </submittedName>
</protein>
<dbReference type="EMBL" id="CAADGH010000046">
    <property type="protein sequence ID" value="VFK76217.1"/>
    <property type="molecule type" value="Genomic_DNA"/>
</dbReference>
<sequence>MVASLTPEYLPDYLKDPTRWKSLYAVSEIKFGYLKDYFHEPSI</sequence>
<dbReference type="EMBL" id="CAADFQ010000099">
    <property type="protein sequence ID" value="VFK35086.1"/>
    <property type="molecule type" value="Genomic_DNA"/>
</dbReference>
<proteinExistence type="predicted"/>
<evidence type="ECO:0000313" key="1">
    <source>
        <dbReference type="EMBL" id="VFK32130.1"/>
    </source>
</evidence>
<evidence type="ECO:0000313" key="2">
    <source>
        <dbReference type="EMBL" id="VFK35086.1"/>
    </source>
</evidence>
<accession>A0A451BD56</accession>
<organism evidence="3">
    <name type="scientific">Candidatus Kentrum sp. MB</name>
    <dbReference type="NCBI Taxonomy" id="2138164"/>
    <lineage>
        <taxon>Bacteria</taxon>
        <taxon>Pseudomonadati</taxon>
        <taxon>Pseudomonadota</taxon>
        <taxon>Gammaproteobacteria</taxon>
        <taxon>Candidatus Kentrum</taxon>
    </lineage>
</organism>